<comment type="catalytic activity">
    <reaction evidence="8">
        <text>a cholesterol ester + H2O = cholesterol + a fatty acid + H(+)</text>
        <dbReference type="Rhea" id="RHEA:36403"/>
        <dbReference type="ChEBI" id="CHEBI:15377"/>
        <dbReference type="ChEBI" id="CHEBI:15378"/>
        <dbReference type="ChEBI" id="CHEBI:16113"/>
        <dbReference type="ChEBI" id="CHEBI:17002"/>
        <dbReference type="ChEBI" id="CHEBI:28868"/>
        <dbReference type="EC" id="3.1.1.13"/>
    </reaction>
    <physiologicalReaction direction="left-to-right" evidence="8">
        <dbReference type="Rhea" id="RHEA:36404"/>
    </physiologicalReaction>
</comment>
<feature type="non-terminal residue" evidence="10">
    <location>
        <position position="1"/>
    </location>
</feature>
<dbReference type="EMBL" id="JAAWVQ010100045">
    <property type="protein sequence ID" value="MBN3280595.1"/>
    <property type="molecule type" value="Genomic_DNA"/>
</dbReference>
<evidence type="ECO:0000313" key="10">
    <source>
        <dbReference type="EMBL" id="MBN3280595.1"/>
    </source>
</evidence>
<dbReference type="GO" id="GO:0016787">
    <property type="term" value="F:hydrolase activity"/>
    <property type="evidence" value="ECO:0007669"/>
    <property type="project" value="UniProtKB-KW"/>
</dbReference>
<feature type="chain" id="PRO_5047211517" description="Lipid droplet-associated hydrolase" evidence="9">
    <location>
        <begin position="18"/>
        <end position="181"/>
    </location>
</feature>
<evidence type="ECO:0000256" key="8">
    <source>
        <dbReference type="ARBA" id="ARBA00049527"/>
    </source>
</evidence>
<comment type="caution">
    <text evidence="10">The sequence shown here is derived from an EMBL/GenBank/DDBJ whole genome shotgun (WGS) entry which is preliminary data.</text>
</comment>
<dbReference type="EC" id="3.1.1.13" evidence="7"/>
<evidence type="ECO:0000256" key="3">
    <source>
        <dbReference type="ARBA" id="ARBA00019242"/>
    </source>
</evidence>
<evidence type="ECO:0000256" key="5">
    <source>
        <dbReference type="ARBA" id="ARBA00022801"/>
    </source>
</evidence>
<name>A0ABS2Y1Q7_POLSP</name>
<reference evidence="10" key="1">
    <citation type="journal article" date="2021" name="Cell">
        <title>Tracing the genetic footprints of vertebrate landing in non-teleost ray-finned fishes.</title>
        <authorList>
            <person name="Bi X."/>
            <person name="Wang K."/>
            <person name="Yang L."/>
            <person name="Pan H."/>
            <person name="Jiang H."/>
            <person name="Wei Q."/>
            <person name="Fang M."/>
            <person name="Yu H."/>
            <person name="Zhu C."/>
            <person name="Cai Y."/>
            <person name="He Y."/>
            <person name="Gan X."/>
            <person name="Zeng H."/>
            <person name="Yu D."/>
            <person name="Zhu Y."/>
            <person name="Jiang H."/>
            <person name="Qiu Q."/>
            <person name="Yang H."/>
            <person name="Zhang Y.E."/>
            <person name="Wang W."/>
            <person name="Zhu M."/>
            <person name="He S."/>
            <person name="Zhang G."/>
        </authorList>
    </citation>
    <scope>NUCLEOTIDE SEQUENCE</scope>
    <source>
        <strain evidence="10">Pddl_001</strain>
    </source>
</reference>
<sequence>MFFFFLSFLQVLKSVLLFPTIERMAASPQGKLMTPVLCNLRYAVYIPIYFLSFLPESIKASMVRLVLRGLQSLDESSIPASVTLFSVDCVANAMYLGSQEMVQVMDRDNPTIEKNLDKIIFYYGSNDHWCPQKYYEDIKKDFPEGDIRLCEKGIRHAFVLDASKEVASMLTDWLRADLTIL</sequence>
<gene>
    <name evidence="10" type="primary">Ldah_0</name>
    <name evidence="10" type="ORF">GTO93_0010358</name>
</gene>
<organism evidence="10 11">
    <name type="scientific">Polyodon spathula</name>
    <name type="common">North American paddlefish</name>
    <name type="synonym">Squalus spathula</name>
    <dbReference type="NCBI Taxonomy" id="7913"/>
    <lineage>
        <taxon>Eukaryota</taxon>
        <taxon>Metazoa</taxon>
        <taxon>Chordata</taxon>
        <taxon>Craniata</taxon>
        <taxon>Vertebrata</taxon>
        <taxon>Euteleostomi</taxon>
        <taxon>Actinopterygii</taxon>
        <taxon>Chondrostei</taxon>
        <taxon>Acipenseriformes</taxon>
        <taxon>Polyodontidae</taxon>
        <taxon>Polyodon</taxon>
    </lineage>
</organism>
<evidence type="ECO:0000256" key="1">
    <source>
        <dbReference type="ARBA" id="ARBA00004502"/>
    </source>
</evidence>
<accession>A0ABS2Y1Q7</accession>
<evidence type="ECO:0000256" key="9">
    <source>
        <dbReference type="SAM" id="SignalP"/>
    </source>
</evidence>
<evidence type="ECO:0000256" key="2">
    <source>
        <dbReference type="ARBA" id="ARBA00008300"/>
    </source>
</evidence>
<dbReference type="PANTHER" id="PTHR13390">
    <property type="entry name" value="LIPASE"/>
    <property type="match status" value="1"/>
</dbReference>
<dbReference type="Gene3D" id="3.40.50.1820">
    <property type="entry name" value="alpha/beta hydrolase"/>
    <property type="match status" value="1"/>
</dbReference>
<proteinExistence type="inferred from homology"/>
<dbReference type="Pfam" id="PF10230">
    <property type="entry name" value="LIDHydrolase"/>
    <property type="match status" value="1"/>
</dbReference>
<dbReference type="Proteomes" id="UP001166093">
    <property type="component" value="Unassembled WGS sequence"/>
</dbReference>
<comment type="subcellular location">
    <subcellularLocation>
        <location evidence="1">Lipid droplet</location>
    </subcellularLocation>
</comment>
<keyword evidence="11" id="KW-1185">Reference proteome</keyword>
<evidence type="ECO:0000256" key="6">
    <source>
        <dbReference type="ARBA" id="ARBA00031924"/>
    </source>
</evidence>
<keyword evidence="5 10" id="KW-0378">Hydrolase</keyword>
<dbReference type="InterPro" id="IPR029058">
    <property type="entry name" value="AB_hydrolase_fold"/>
</dbReference>
<evidence type="ECO:0000256" key="7">
    <source>
        <dbReference type="ARBA" id="ARBA00039150"/>
    </source>
</evidence>
<dbReference type="SUPFAM" id="SSF53474">
    <property type="entry name" value="alpha/beta-Hydrolases"/>
    <property type="match status" value="1"/>
</dbReference>
<feature type="non-terminal residue" evidence="10">
    <location>
        <position position="181"/>
    </location>
</feature>
<evidence type="ECO:0000256" key="4">
    <source>
        <dbReference type="ARBA" id="ARBA00022677"/>
    </source>
</evidence>
<evidence type="ECO:0000313" key="11">
    <source>
        <dbReference type="Proteomes" id="UP001166093"/>
    </source>
</evidence>
<keyword evidence="9" id="KW-0732">Signal</keyword>
<keyword evidence="4" id="KW-0551">Lipid droplet</keyword>
<dbReference type="InterPro" id="IPR019363">
    <property type="entry name" value="LDAH"/>
</dbReference>
<comment type="similarity">
    <text evidence="2">Belongs to the AB hydrolase superfamily. LDAH family.</text>
</comment>
<feature type="signal peptide" evidence="9">
    <location>
        <begin position="1"/>
        <end position="17"/>
    </location>
</feature>
<dbReference type="PANTHER" id="PTHR13390:SF0">
    <property type="entry name" value="LIPID DROPLET-ASSOCIATED HYDROLASE"/>
    <property type="match status" value="1"/>
</dbReference>
<protein>
    <recommendedName>
        <fullName evidence="3">Lipid droplet-associated hydrolase</fullName>
        <ecNumber evidence="7">3.1.1.13</ecNumber>
    </recommendedName>
    <alternativeName>
        <fullName evidence="6">Lipid droplet-associated serine hydrolase</fullName>
    </alternativeName>
</protein>